<protein>
    <submittedName>
        <fullName evidence="1">Uncharacterized protein</fullName>
    </submittedName>
</protein>
<keyword evidence="2" id="KW-1185">Reference proteome</keyword>
<dbReference type="Proteomes" id="UP000805193">
    <property type="component" value="Unassembled WGS sequence"/>
</dbReference>
<gene>
    <name evidence="1" type="ORF">HPB47_008791</name>
</gene>
<accession>A0AC60P3Z6</accession>
<name>A0AC60P3Z6_IXOPE</name>
<organism evidence="1 2">
    <name type="scientific">Ixodes persulcatus</name>
    <name type="common">Taiga tick</name>
    <dbReference type="NCBI Taxonomy" id="34615"/>
    <lineage>
        <taxon>Eukaryota</taxon>
        <taxon>Metazoa</taxon>
        <taxon>Ecdysozoa</taxon>
        <taxon>Arthropoda</taxon>
        <taxon>Chelicerata</taxon>
        <taxon>Arachnida</taxon>
        <taxon>Acari</taxon>
        <taxon>Parasitiformes</taxon>
        <taxon>Ixodida</taxon>
        <taxon>Ixodoidea</taxon>
        <taxon>Ixodidae</taxon>
        <taxon>Ixodinae</taxon>
        <taxon>Ixodes</taxon>
    </lineage>
</organism>
<evidence type="ECO:0000313" key="1">
    <source>
        <dbReference type="EMBL" id="KAG0414051.1"/>
    </source>
</evidence>
<reference evidence="1 2" key="1">
    <citation type="journal article" date="2020" name="Cell">
        <title>Large-Scale Comparative Analyses of Tick Genomes Elucidate Their Genetic Diversity and Vector Capacities.</title>
        <authorList>
            <consortium name="Tick Genome and Microbiome Consortium (TIGMIC)"/>
            <person name="Jia N."/>
            <person name="Wang J."/>
            <person name="Shi W."/>
            <person name="Du L."/>
            <person name="Sun Y."/>
            <person name="Zhan W."/>
            <person name="Jiang J.F."/>
            <person name="Wang Q."/>
            <person name="Zhang B."/>
            <person name="Ji P."/>
            <person name="Bell-Sakyi L."/>
            <person name="Cui X.M."/>
            <person name="Yuan T.T."/>
            <person name="Jiang B.G."/>
            <person name="Yang W.F."/>
            <person name="Lam T.T."/>
            <person name="Chang Q.C."/>
            <person name="Ding S.J."/>
            <person name="Wang X.J."/>
            <person name="Zhu J.G."/>
            <person name="Ruan X.D."/>
            <person name="Zhao L."/>
            <person name="Wei J.T."/>
            <person name="Ye R.Z."/>
            <person name="Que T.C."/>
            <person name="Du C.H."/>
            <person name="Zhou Y.H."/>
            <person name="Cheng J.X."/>
            <person name="Dai P.F."/>
            <person name="Guo W.B."/>
            <person name="Han X.H."/>
            <person name="Huang E.J."/>
            <person name="Li L.F."/>
            <person name="Wei W."/>
            <person name="Gao Y.C."/>
            <person name="Liu J.Z."/>
            <person name="Shao H.Z."/>
            <person name="Wang X."/>
            <person name="Wang C.C."/>
            <person name="Yang T.C."/>
            <person name="Huo Q.B."/>
            <person name="Li W."/>
            <person name="Chen H.Y."/>
            <person name="Chen S.E."/>
            <person name="Zhou L.G."/>
            <person name="Ni X.B."/>
            <person name="Tian J.H."/>
            <person name="Sheng Y."/>
            <person name="Liu T."/>
            <person name="Pan Y.S."/>
            <person name="Xia L.Y."/>
            <person name="Li J."/>
            <person name="Zhao F."/>
            <person name="Cao W.C."/>
        </authorList>
    </citation>
    <scope>NUCLEOTIDE SEQUENCE [LARGE SCALE GENOMIC DNA]</scope>
    <source>
        <strain evidence="1">Iper-2018</strain>
    </source>
</reference>
<proteinExistence type="predicted"/>
<comment type="caution">
    <text evidence="1">The sequence shown here is derived from an EMBL/GenBank/DDBJ whole genome shotgun (WGS) entry which is preliminary data.</text>
</comment>
<sequence length="87" mass="10061">MDLTMTMNYDGSPLFNSSKFSIWPVQMTINELPPHLRNKHVTISILWYGQYHPDMTMVLQAFTKQMNLLAQTGVEWTCDGETLHSKV</sequence>
<dbReference type="EMBL" id="JABSTQ010011209">
    <property type="protein sequence ID" value="KAG0414051.1"/>
    <property type="molecule type" value="Genomic_DNA"/>
</dbReference>
<evidence type="ECO:0000313" key="2">
    <source>
        <dbReference type="Proteomes" id="UP000805193"/>
    </source>
</evidence>